<feature type="transmembrane region" description="Helical" evidence="7">
    <location>
        <begin position="477"/>
        <end position="497"/>
    </location>
</feature>
<gene>
    <name evidence="8" type="ORF">ACAT0790_LOCUS69958</name>
</gene>
<feature type="compositionally biased region" description="Low complexity" evidence="6">
    <location>
        <begin position="540"/>
        <end position="561"/>
    </location>
</feature>
<dbReference type="CDD" id="cd06174">
    <property type="entry name" value="MFS"/>
    <property type="match status" value="1"/>
</dbReference>
<evidence type="ECO:0000256" key="4">
    <source>
        <dbReference type="ARBA" id="ARBA00022989"/>
    </source>
</evidence>
<keyword evidence="5 7" id="KW-0472">Membrane</keyword>
<evidence type="ECO:0000256" key="6">
    <source>
        <dbReference type="SAM" id="MobiDB-lite"/>
    </source>
</evidence>
<feature type="transmembrane region" description="Helical" evidence="7">
    <location>
        <begin position="131"/>
        <end position="154"/>
    </location>
</feature>
<feature type="compositionally biased region" description="Basic and acidic residues" evidence="6">
    <location>
        <begin position="562"/>
        <end position="571"/>
    </location>
</feature>
<dbReference type="PANTHER" id="PTHR23504:SF15">
    <property type="entry name" value="MAJOR FACILITATOR SUPERFAMILY (MFS) PROFILE DOMAIN-CONTAINING PROTEIN"/>
    <property type="match status" value="1"/>
</dbReference>
<dbReference type="Pfam" id="PF07690">
    <property type="entry name" value="MFS_1"/>
    <property type="match status" value="1"/>
</dbReference>
<evidence type="ECO:0000256" key="3">
    <source>
        <dbReference type="ARBA" id="ARBA00022692"/>
    </source>
</evidence>
<proteinExistence type="predicted"/>
<feature type="transmembrane region" description="Helical" evidence="7">
    <location>
        <begin position="357"/>
        <end position="374"/>
    </location>
</feature>
<dbReference type="Gene3D" id="1.20.1250.20">
    <property type="entry name" value="MFS general substrate transporter like domains"/>
    <property type="match status" value="1"/>
</dbReference>
<keyword evidence="2" id="KW-0813">Transport</keyword>
<accession>A0A7S1SF84</accession>
<keyword evidence="3 7" id="KW-0812">Transmembrane</keyword>
<dbReference type="EMBL" id="HBGE01117293">
    <property type="protein sequence ID" value="CAD9193181.1"/>
    <property type="molecule type" value="Transcribed_RNA"/>
</dbReference>
<feature type="transmembrane region" description="Helical" evidence="7">
    <location>
        <begin position="386"/>
        <end position="408"/>
    </location>
</feature>
<sequence>MSAVDAVDGFPMREVDVASQRSMSMSSAVIKDLQESPVPLTHAEDFKRRTGMTPKHCYRLVLLSLCLRLMGGCWIGMVGIEYARYYVINDLALFDTVRTATGSPQYAIQAFLFPFWGVVSDRVSRKKIVALASLATCMSAWSFTIAPCVGTFILTKVLALVADVGGPIRDAMLRDILTTDEWEKSSGGVTGVKARLFLIGQIAFGVGTGVGMGLLKLGEYGYALPNEYTVHKDECGKMYCLPDGHQSWDGPWKVDGCLRLLMIMGSVVMTIDACVVCFLFPETLPPEFRRETTLWAFLKVSWREAGKPWNNLRILATHQLRSLMAIRFLGYIVAAGGGSIFMSFYNRFQFDTFTMTLHSVIAGAATWFTTAAVSRLVDRYGDLKGIWLPGKVLCLCYGISCAFLPAGYGYMVFAIWPTFAGTSFALEGIAPELLAKLIPGEFQGTYQTAKSFIFRLTMAVFAWPWNQVFVHTSKLSYPFDGICIFISIAIGFVALYLTLRKLRNDPRDAISAGRALEAFWDSPYGKKLQGDRDAAAAAAQEAGGAKAKAATEPRNATAPAEATKEAEAAKEEAEEAKEEAAEANEGGADDMPDVQERRAIAEL</sequence>
<dbReference type="InterPro" id="IPR011701">
    <property type="entry name" value="MFS"/>
</dbReference>
<dbReference type="PANTHER" id="PTHR23504">
    <property type="entry name" value="MAJOR FACILITATOR SUPERFAMILY DOMAIN-CONTAINING PROTEIN 10"/>
    <property type="match status" value="1"/>
</dbReference>
<dbReference type="AlphaFoldDB" id="A0A7S1SF84"/>
<evidence type="ECO:0000256" key="7">
    <source>
        <dbReference type="SAM" id="Phobius"/>
    </source>
</evidence>
<keyword evidence="4 7" id="KW-1133">Transmembrane helix</keyword>
<evidence type="ECO:0000256" key="2">
    <source>
        <dbReference type="ARBA" id="ARBA00022448"/>
    </source>
</evidence>
<feature type="transmembrane region" description="Helical" evidence="7">
    <location>
        <begin position="57"/>
        <end position="80"/>
    </location>
</feature>
<name>A0A7S1SF84_ALECA</name>
<evidence type="ECO:0008006" key="9">
    <source>
        <dbReference type="Google" id="ProtNLM"/>
    </source>
</evidence>
<evidence type="ECO:0000313" key="8">
    <source>
        <dbReference type="EMBL" id="CAD9193181.1"/>
    </source>
</evidence>
<dbReference type="InterPro" id="IPR036259">
    <property type="entry name" value="MFS_trans_sf"/>
</dbReference>
<feature type="transmembrane region" description="Helical" evidence="7">
    <location>
        <begin position="260"/>
        <end position="280"/>
    </location>
</feature>
<dbReference type="SUPFAM" id="SSF103473">
    <property type="entry name" value="MFS general substrate transporter"/>
    <property type="match status" value="1"/>
</dbReference>
<feature type="region of interest" description="Disordered" evidence="6">
    <location>
        <begin position="540"/>
        <end position="603"/>
    </location>
</feature>
<dbReference type="GO" id="GO:0022857">
    <property type="term" value="F:transmembrane transporter activity"/>
    <property type="evidence" value="ECO:0007669"/>
    <property type="project" value="InterPro"/>
</dbReference>
<feature type="transmembrane region" description="Helical" evidence="7">
    <location>
        <begin position="328"/>
        <end position="345"/>
    </location>
</feature>
<reference evidence="8" key="1">
    <citation type="submission" date="2021-01" db="EMBL/GenBank/DDBJ databases">
        <authorList>
            <person name="Corre E."/>
            <person name="Pelletier E."/>
            <person name="Niang G."/>
            <person name="Scheremetjew M."/>
            <person name="Finn R."/>
            <person name="Kale V."/>
            <person name="Holt S."/>
            <person name="Cochrane G."/>
            <person name="Meng A."/>
            <person name="Brown T."/>
            <person name="Cohen L."/>
        </authorList>
    </citation>
    <scope>NUCLEOTIDE SEQUENCE</scope>
    <source>
        <strain evidence="8">OF101</strain>
    </source>
</reference>
<evidence type="ECO:0000256" key="5">
    <source>
        <dbReference type="ARBA" id="ARBA00023136"/>
    </source>
</evidence>
<organism evidence="8">
    <name type="scientific">Alexandrium catenella</name>
    <name type="common">Red tide dinoflagellate</name>
    <name type="synonym">Gonyaulax catenella</name>
    <dbReference type="NCBI Taxonomy" id="2925"/>
    <lineage>
        <taxon>Eukaryota</taxon>
        <taxon>Sar</taxon>
        <taxon>Alveolata</taxon>
        <taxon>Dinophyceae</taxon>
        <taxon>Gonyaulacales</taxon>
        <taxon>Pyrocystaceae</taxon>
        <taxon>Alexandrium</taxon>
    </lineage>
</organism>
<evidence type="ECO:0000256" key="1">
    <source>
        <dbReference type="ARBA" id="ARBA00004141"/>
    </source>
</evidence>
<protein>
    <recommendedName>
        <fullName evidence="9">Major facilitator superfamily (MFS) profile domain-containing protein</fullName>
    </recommendedName>
</protein>
<dbReference type="GO" id="GO:0016020">
    <property type="term" value="C:membrane"/>
    <property type="evidence" value="ECO:0007669"/>
    <property type="project" value="UniProtKB-SubCell"/>
</dbReference>
<comment type="subcellular location">
    <subcellularLocation>
        <location evidence="1">Membrane</location>
        <topology evidence="1">Multi-pass membrane protein</topology>
    </subcellularLocation>
</comment>
<feature type="compositionally biased region" description="Basic and acidic residues" evidence="6">
    <location>
        <begin position="594"/>
        <end position="603"/>
    </location>
</feature>